<comment type="caution">
    <text evidence="5">The sequence shown here is derived from an EMBL/GenBank/DDBJ whole genome shotgun (WGS) entry which is preliminary data.</text>
</comment>
<dbReference type="RefSeq" id="WP_228397031.1">
    <property type="nucleotide sequence ID" value="NZ_JADRCP010000001.1"/>
</dbReference>
<feature type="region of interest" description="Disordered" evidence="1">
    <location>
        <begin position="28"/>
        <end position="59"/>
    </location>
</feature>
<name>A0A9D7AFH2_9GAMM</name>
<evidence type="ECO:0000256" key="1">
    <source>
        <dbReference type="SAM" id="MobiDB-lite"/>
    </source>
</evidence>
<dbReference type="EMBL" id="JADRCQ010000001">
    <property type="protein sequence ID" value="MBK5071727.1"/>
    <property type="molecule type" value="Genomic_DNA"/>
</dbReference>
<keyword evidence="2" id="KW-0472">Membrane</keyword>
<accession>A0A9D7AFH2</accession>
<dbReference type="EMBL" id="JADRCP010000001">
    <property type="protein sequence ID" value="MBK5175036.1"/>
    <property type="molecule type" value="Genomic_DNA"/>
</dbReference>
<organism evidence="5 6">
    <name type="scientific">Limnobaculum xujianqingii</name>
    <dbReference type="NCBI Taxonomy" id="2738837"/>
    <lineage>
        <taxon>Bacteria</taxon>
        <taxon>Pseudomonadati</taxon>
        <taxon>Pseudomonadota</taxon>
        <taxon>Gammaproteobacteria</taxon>
        <taxon>Enterobacterales</taxon>
        <taxon>Budviciaceae</taxon>
        <taxon>Limnobaculum</taxon>
    </lineage>
</organism>
<evidence type="ECO:0000256" key="2">
    <source>
        <dbReference type="SAM" id="Phobius"/>
    </source>
</evidence>
<keyword evidence="2" id="KW-0812">Transmembrane</keyword>
<feature type="domain" description="SH3b" evidence="3">
    <location>
        <begin position="72"/>
        <end position="119"/>
    </location>
</feature>
<dbReference type="Gene3D" id="2.30.30.40">
    <property type="entry name" value="SH3 Domains"/>
    <property type="match status" value="1"/>
</dbReference>
<dbReference type="Pfam" id="PF08239">
    <property type="entry name" value="SH3_3"/>
    <property type="match status" value="1"/>
</dbReference>
<feature type="transmembrane region" description="Helical" evidence="2">
    <location>
        <begin position="6"/>
        <end position="23"/>
    </location>
</feature>
<proteinExistence type="predicted"/>
<evidence type="ECO:0000313" key="7">
    <source>
        <dbReference type="Proteomes" id="UP001296969"/>
    </source>
</evidence>
<gene>
    <name evidence="5" type="ORF">I2492_01685</name>
    <name evidence="4" type="ORF">I2493_01685</name>
</gene>
<feature type="compositionally biased region" description="Polar residues" evidence="1">
    <location>
        <begin position="36"/>
        <end position="59"/>
    </location>
</feature>
<evidence type="ECO:0000313" key="4">
    <source>
        <dbReference type="EMBL" id="MBK5071727.1"/>
    </source>
</evidence>
<reference evidence="5 7" key="1">
    <citation type="submission" date="2020-11" db="EMBL/GenBank/DDBJ databases">
        <title>Insectihabitans protaetiae gen. nov. sp. nov. and Insectihabitans allomyrinae sp. nov., isolated from larvae of Protaetia brevitarsis seulensis and Allomyrina dichotoma, respectively.</title>
        <authorList>
            <person name="Lee S.D."/>
            <person name="Byeon Y.-S."/>
            <person name="Kim S.-M."/>
            <person name="Yang H.L."/>
            <person name="Kim I.S."/>
        </authorList>
    </citation>
    <scope>NUCLEOTIDE SEQUENCE</scope>
    <source>
        <strain evidence="5">CWB-B4</strain>
        <strain evidence="4 7">CWB-B43</strain>
    </source>
</reference>
<protein>
    <submittedName>
        <fullName evidence="5">SH3 domain-containing protein</fullName>
    </submittedName>
</protein>
<evidence type="ECO:0000313" key="5">
    <source>
        <dbReference type="EMBL" id="MBK5175036.1"/>
    </source>
</evidence>
<evidence type="ECO:0000259" key="3">
    <source>
        <dbReference type="Pfam" id="PF08239"/>
    </source>
</evidence>
<sequence length="187" mass="20177">MARAKSSNMMIIIIVIAVVGFFFKSEKPDTTDKSPSRTSATAALSQPLTSNQPTSSSPENLAVTQYVNAEKLNVRTSPNGKIVTSLKQGQKVLVHEQRDSWSRITPDTEPARWVSSSLLCNTDNCYISNKKPAVAPTVYRSQSKPQPASRSINYSGSGCPCSSGRICIGPRGGRYCITSGGNKRYGV</sequence>
<keyword evidence="7" id="KW-1185">Reference proteome</keyword>
<keyword evidence="2" id="KW-1133">Transmembrane helix</keyword>
<dbReference type="AlphaFoldDB" id="A0A9D7AFH2"/>
<dbReference type="Proteomes" id="UP000807542">
    <property type="component" value="Unassembled WGS sequence"/>
</dbReference>
<dbReference type="InterPro" id="IPR003646">
    <property type="entry name" value="SH3-like_bac-type"/>
</dbReference>
<evidence type="ECO:0000313" key="6">
    <source>
        <dbReference type="Proteomes" id="UP000807542"/>
    </source>
</evidence>
<dbReference type="Proteomes" id="UP001296969">
    <property type="component" value="Unassembled WGS sequence"/>
</dbReference>